<keyword evidence="3" id="KW-1185">Reference proteome</keyword>
<protein>
    <submittedName>
        <fullName evidence="2">DUF2384 domain-containing protein</fullName>
    </submittedName>
</protein>
<organism evidence="2 3">
    <name type="scientific">Mariniradius sediminis</name>
    <dbReference type="NCBI Taxonomy" id="2909237"/>
    <lineage>
        <taxon>Bacteria</taxon>
        <taxon>Pseudomonadati</taxon>
        <taxon>Bacteroidota</taxon>
        <taxon>Cytophagia</taxon>
        <taxon>Cytophagales</taxon>
        <taxon>Cyclobacteriaceae</taxon>
        <taxon>Mariniradius</taxon>
    </lineage>
</organism>
<name>A0ABS9BYE6_9BACT</name>
<evidence type="ECO:0000313" key="3">
    <source>
        <dbReference type="Proteomes" id="UP001201449"/>
    </source>
</evidence>
<dbReference type="InterPro" id="IPR024467">
    <property type="entry name" value="Xre/MbcA/ParS-like_toxin-bd"/>
</dbReference>
<dbReference type="Pfam" id="PF09722">
    <property type="entry name" value="Xre_MbcA_ParS_C"/>
    <property type="match status" value="1"/>
</dbReference>
<gene>
    <name evidence="2" type="ORF">L0U89_14280</name>
</gene>
<evidence type="ECO:0000259" key="1">
    <source>
        <dbReference type="Pfam" id="PF09722"/>
    </source>
</evidence>
<dbReference type="Proteomes" id="UP001201449">
    <property type="component" value="Unassembled WGS sequence"/>
</dbReference>
<dbReference type="RefSeq" id="WP_234862132.1">
    <property type="nucleotide sequence ID" value="NZ_JAKEVZ010000011.1"/>
</dbReference>
<feature type="domain" description="Antitoxin Xre/MbcA/ParS-like toxin-binding" evidence="1">
    <location>
        <begin position="130"/>
        <end position="177"/>
    </location>
</feature>
<evidence type="ECO:0000313" key="2">
    <source>
        <dbReference type="EMBL" id="MCF1752226.1"/>
    </source>
</evidence>
<dbReference type="EMBL" id="JAKEVZ010000011">
    <property type="protein sequence ID" value="MCF1752226.1"/>
    <property type="molecule type" value="Genomic_DNA"/>
</dbReference>
<accession>A0ABS9BYE6</accession>
<reference evidence="2 3" key="1">
    <citation type="submission" date="2022-01" db="EMBL/GenBank/DDBJ databases">
        <title>Mariniradius saccharolyticus sp. nov., isolated from sediment of a river.</title>
        <authorList>
            <person name="Liu H."/>
        </authorList>
    </citation>
    <scope>NUCLEOTIDE SEQUENCE [LARGE SCALE GENOMIC DNA]</scope>
    <source>
        <strain evidence="2 3">RY-2</strain>
    </source>
</reference>
<comment type="caution">
    <text evidence="2">The sequence shown here is derived from an EMBL/GenBank/DDBJ whole genome shotgun (WGS) entry which is preliminary data.</text>
</comment>
<proteinExistence type="predicted"/>
<sequence length="181" mass="19875">MKNIKKYPELAPEDPSLLNDFQASYDSPSTFVVQKGGKTTSYNVQKGYGYYLKSLKNIQSLTDVGALLDRNLTFAEITDIVDYLDMKMIDVAKSASVSPSTVSRWTADSPIGTPGSYQFFKIDEAIKKGVAYFGNPSRLKSWLNSPNLALGQARPADLMVSLTGIELVHEAIDALHFGNVL</sequence>